<dbReference type="InterPro" id="IPR036047">
    <property type="entry name" value="F-box-like_dom_sf"/>
</dbReference>
<reference evidence="2" key="1">
    <citation type="submission" date="2024-10" db="EMBL/GenBank/DDBJ databases">
        <authorList>
            <person name="Ryan C."/>
        </authorList>
    </citation>
    <scope>NUCLEOTIDE SEQUENCE [LARGE SCALE GENOMIC DNA]</scope>
</reference>
<organism evidence="2 3">
    <name type="scientific">Urochloa decumbens</name>
    <dbReference type="NCBI Taxonomy" id="240449"/>
    <lineage>
        <taxon>Eukaryota</taxon>
        <taxon>Viridiplantae</taxon>
        <taxon>Streptophyta</taxon>
        <taxon>Embryophyta</taxon>
        <taxon>Tracheophyta</taxon>
        <taxon>Spermatophyta</taxon>
        <taxon>Magnoliopsida</taxon>
        <taxon>Liliopsida</taxon>
        <taxon>Poales</taxon>
        <taxon>Poaceae</taxon>
        <taxon>PACMAD clade</taxon>
        <taxon>Panicoideae</taxon>
        <taxon>Panicodae</taxon>
        <taxon>Paniceae</taxon>
        <taxon>Melinidinae</taxon>
        <taxon>Urochloa</taxon>
    </lineage>
</organism>
<dbReference type="Proteomes" id="UP001497457">
    <property type="component" value="Chromosome 15b"/>
</dbReference>
<accession>A0ABC8Y2I5</accession>
<dbReference type="EMBL" id="OZ075125">
    <property type="protein sequence ID" value="CAL4935273.1"/>
    <property type="molecule type" value="Genomic_DNA"/>
</dbReference>
<evidence type="ECO:0000313" key="2">
    <source>
        <dbReference type="EMBL" id="CAL4935273.1"/>
    </source>
</evidence>
<dbReference type="SUPFAM" id="SSF81383">
    <property type="entry name" value="F-box domain"/>
    <property type="match status" value="2"/>
</dbReference>
<feature type="domain" description="F-box" evidence="1">
    <location>
        <begin position="322"/>
        <end position="362"/>
    </location>
</feature>
<feature type="domain" description="F-box" evidence="1">
    <location>
        <begin position="21"/>
        <end position="61"/>
    </location>
</feature>
<dbReference type="Gene3D" id="1.20.1280.50">
    <property type="match status" value="2"/>
</dbReference>
<name>A0ABC8Y2I5_9POAL</name>
<dbReference type="Pfam" id="PF12937">
    <property type="entry name" value="F-box-like"/>
    <property type="match status" value="1"/>
</dbReference>
<dbReference type="AlphaFoldDB" id="A0ABC8Y2I5"/>
<dbReference type="Pfam" id="PF00646">
    <property type="entry name" value="F-box"/>
    <property type="match status" value="1"/>
</dbReference>
<dbReference type="PANTHER" id="PTHR34591">
    <property type="entry name" value="OS03G0653100 PROTEIN-RELATED"/>
    <property type="match status" value="1"/>
</dbReference>
<evidence type="ECO:0000313" key="3">
    <source>
        <dbReference type="Proteomes" id="UP001497457"/>
    </source>
</evidence>
<keyword evidence="3" id="KW-1185">Reference proteome</keyword>
<dbReference type="InterPro" id="IPR001810">
    <property type="entry name" value="F-box_dom"/>
</dbReference>
<dbReference type="PANTHER" id="PTHR34591:SF52">
    <property type="entry name" value="F-BOX DOMAIN-CONTAINING PROTEIN"/>
    <property type="match status" value="1"/>
</dbReference>
<gene>
    <name evidence="2" type="ORF">URODEC1_LOCUS29179</name>
</gene>
<proteinExistence type="predicted"/>
<dbReference type="SMART" id="SM00256">
    <property type="entry name" value="FBOX"/>
    <property type="match status" value="2"/>
</dbReference>
<protein>
    <recommendedName>
        <fullName evidence="1">F-box domain-containing protein</fullName>
    </recommendedName>
</protein>
<evidence type="ECO:0000259" key="1">
    <source>
        <dbReference type="SMART" id="SM00256"/>
    </source>
</evidence>
<sequence length="605" mass="69069">MEETARDQKEMEQQEDLTRLLPADVLAEVLRRLPHRGLAVSRCVCKAWRSAIDARRLMLRHLLPHSLGGIYLRFCGSYTLQLLARPTADDPKIPTRLGYLPPASGSGYPDGNNFDHCNGLLLIDDAVVNPATGKWANLPPHPDPLLTESDDLYLYKDMYLVFDPTVSMHFEVISIDRLLDGPDPAIQASEWPPSPYIIHVFSSRSWQWEARSFLREGEAAGTIADMRPLCPLTTKGYAVLWKGELYVQCESNFVMSFVVYVFGDLRLNESTSAASDSFAVTKQAANKFRAGDPPPRSPRSCEEAIIARSMKKQQATDLPALLPEDVLAGVLGRLAPRGVATCRCVCKAWRAVIDAHALLRAELLPRSLAGILVNFHGLCVTEFVSRPGSAADSSYVRLRRRILPAARHRHSEKGVYFASVHEEYKLQVWFLDESCCRMEWVLKHEADLTGWFLKHDIEQRQVRGPWTLRDIDNDYNRAVRWSYTKDDHIEAPVEEIFEWDSEDENLESYTENEDADQRQYHRYIDILGFHPYKEIIFLGEHIHRGLAYHLNSMKVQDLGNLYPTTYDGQLSNEEFIDQCFTYTPSWIMRPTIEENNLVMEGHIKC</sequence>